<dbReference type="PROSITE" id="PS00108">
    <property type="entry name" value="PROTEIN_KINASE_ST"/>
    <property type="match status" value="1"/>
</dbReference>
<sequence>MMPLARQREPLNEMPHTSSKSTSTIDDGIDEKVETINGDSADESIVEVEVADMVERRNGGAAAVTASDFDLLKVLGQGSFGKVFLVRRNNGPDAGVMYAMKVLKKATLKQNQQSGPGEDDADSIEANDGDAAAAIAVKNVCRLRGVKTSPFLTDYELKEQLGCGSFSECRRCVHRVLSTAPKRDPREEVEILLRFSEHSNIVSLYDVYASAGKVYLVMEMLWGGELLDKILRQKFFSEREASAVLDVVCRTISYLHSQGVVHRDLKPSNLVYASEDGSPESLRDLVRRMLHVDPSQRITAAQVLQHTWVAHRSALPMFRLAVRQEAGQMLGAMRATFAAVNSTSTGAGNSGRGGAGRQAAQVPALQSVAASDLAKRRGKSKPK</sequence>
<evidence type="ECO:0000259" key="10">
    <source>
        <dbReference type="PROSITE" id="PS50011"/>
    </source>
</evidence>
<feature type="region of interest" description="Disordered" evidence="9">
    <location>
        <begin position="343"/>
        <end position="383"/>
    </location>
</feature>
<dbReference type="InterPro" id="IPR050205">
    <property type="entry name" value="CDPK_Ser/Thr_kinases"/>
</dbReference>
<dbReference type="InterPro" id="IPR017441">
    <property type="entry name" value="Protein_kinase_ATP_BS"/>
</dbReference>
<evidence type="ECO:0000256" key="3">
    <source>
        <dbReference type="ARBA" id="ARBA00022679"/>
    </source>
</evidence>
<evidence type="ECO:0000256" key="5">
    <source>
        <dbReference type="ARBA" id="ARBA00022777"/>
    </source>
</evidence>
<evidence type="ECO:0000256" key="8">
    <source>
        <dbReference type="RuleBase" id="RU000304"/>
    </source>
</evidence>
<dbReference type="PROSITE" id="PS50011">
    <property type="entry name" value="PROTEIN_KINASE_DOM"/>
    <property type="match status" value="1"/>
</dbReference>
<protein>
    <submittedName>
        <fullName evidence="12">Protein kinase domain-containing protein</fullName>
    </submittedName>
</protein>
<dbReference type="InterPro" id="IPR008271">
    <property type="entry name" value="Ser/Thr_kinase_AS"/>
</dbReference>
<reference evidence="12" key="1">
    <citation type="submission" date="2016-11" db="UniProtKB">
        <authorList>
            <consortium name="WormBaseParasite"/>
        </authorList>
    </citation>
    <scope>IDENTIFICATION</scope>
</reference>
<dbReference type="Gene3D" id="1.10.510.10">
    <property type="entry name" value="Transferase(Phosphotransferase) domain 1"/>
    <property type="match status" value="2"/>
</dbReference>
<dbReference type="Gene3D" id="3.30.200.20">
    <property type="entry name" value="Phosphorylase Kinase, domain 1"/>
    <property type="match status" value="3"/>
</dbReference>
<dbReference type="AlphaFoldDB" id="A0A1I8HLY5"/>
<evidence type="ECO:0000256" key="7">
    <source>
        <dbReference type="PROSITE-ProRule" id="PRU10141"/>
    </source>
</evidence>
<evidence type="ECO:0000256" key="1">
    <source>
        <dbReference type="ARBA" id="ARBA00006692"/>
    </source>
</evidence>
<proteinExistence type="inferred from homology"/>
<keyword evidence="6 7" id="KW-0067">ATP-binding</keyword>
<dbReference type="WBParaSite" id="maker-uti_cns_0006748-snap-gene-0.6-mRNA-1">
    <property type="protein sequence ID" value="maker-uti_cns_0006748-snap-gene-0.6-mRNA-1"/>
    <property type="gene ID" value="maker-uti_cns_0006748-snap-gene-0.6"/>
</dbReference>
<evidence type="ECO:0000313" key="12">
    <source>
        <dbReference type="WBParaSite" id="maker-uti_cns_0006748-snap-gene-0.6-mRNA-1"/>
    </source>
</evidence>
<feature type="compositionally biased region" description="Basic and acidic residues" evidence="9">
    <location>
        <begin position="1"/>
        <end position="11"/>
    </location>
</feature>
<evidence type="ECO:0000256" key="4">
    <source>
        <dbReference type="ARBA" id="ARBA00022741"/>
    </source>
</evidence>
<organism evidence="11 12">
    <name type="scientific">Macrostomum lignano</name>
    <dbReference type="NCBI Taxonomy" id="282301"/>
    <lineage>
        <taxon>Eukaryota</taxon>
        <taxon>Metazoa</taxon>
        <taxon>Spiralia</taxon>
        <taxon>Lophotrochozoa</taxon>
        <taxon>Platyhelminthes</taxon>
        <taxon>Rhabditophora</taxon>
        <taxon>Macrostomorpha</taxon>
        <taxon>Macrostomida</taxon>
        <taxon>Macrostomidae</taxon>
        <taxon>Macrostomum</taxon>
    </lineage>
</organism>
<evidence type="ECO:0000313" key="11">
    <source>
        <dbReference type="Proteomes" id="UP000095280"/>
    </source>
</evidence>
<feature type="domain" description="Protein kinase" evidence="10">
    <location>
        <begin position="69"/>
        <end position="383"/>
    </location>
</feature>
<dbReference type="PROSITE" id="PS00107">
    <property type="entry name" value="PROTEIN_KINASE_ATP"/>
    <property type="match status" value="1"/>
</dbReference>
<evidence type="ECO:0000256" key="9">
    <source>
        <dbReference type="SAM" id="MobiDB-lite"/>
    </source>
</evidence>
<dbReference type="Pfam" id="PF00069">
    <property type="entry name" value="Pkinase"/>
    <property type="match status" value="1"/>
</dbReference>
<feature type="compositionally biased region" description="Polar residues" evidence="9">
    <location>
        <begin position="15"/>
        <end position="25"/>
    </location>
</feature>
<dbReference type="SMART" id="SM00220">
    <property type="entry name" value="S_TKc"/>
    <property type="match status" value="1"/>
</dbReference>
<name>A0A1I8HLY5_9PLAT</name>
<dbReference type="GO" id="GO:0004674">
    <property type="term" value="F:protein serine/threonine kinase activity"/>
    <property type="evidence" value="ECO:0007669"/>
    <property type="project" value="UniProtKB-KW"/>
</dbReference>
<dbReference type="PANTHER" id="PTHR24349">
    <property type="entry name" value="SERINE/THREONINE-PROTEIN KINASE"/>
    <property type="match status" value="1"/>
</dbReference>
<feature type="region of interest" description="Disordered" evidence="9">
    <location>
        <begin position="1"/>
        <end position="27"/>
    </location>
</feature>
<keyword evidence="4 7" id="KW-0547">Nucleotide-binding</keyword>
<dbReference type="Proteomes" id="UP000095280">
    <property type="component" value="Unplaced"/>
</dbReference>
<comment type="similarity">
    <text evidence="1">Belongs to the protein kinase superfamily. CAMK Ser/Thr protein kinase family.</text>
</comment>
<keyword evidence="5" id="KW-0418">Kinase</keyword>
<accession>A0A1I8HLY5</accession>
<keyword evidence="11" id="KW-1185">Reference proteome</keyword>
<feature type="binding site" evidence="7">
    <location>
        <position position="101"/>
    </location>
    <ligand>
        <name>ATP</name>
        <dbReference type="ChEBI" id="CHEBI:30616"/>
    </ligand>
</feature>
<evidence type="ECO:0000256" key="6">
    <source>
        <dbReference type="ARBA" id="ARBA00022840"/>
    </source>
</evidence>
<evidence type="ECO:0000256" key="2">
    <source>
        <dbReference type="ARBA" id="ARBA00022527"/>
    </source>
</evidence>
<keyword evidence="3" id="KW-0808">Transferase</keyword>
<dbReference type="InterPro" id="IPR000719">
    <property type="entry name" value="Prot_kinase_dom"/>
</dbReference>
<dbReference type="InterPro" id="IPR011009">
    <property type="entry name" value="Kinase-like_dom_sf"/>
</dbReference>
<dbReference type="GO" id="GO:0005524">
    <property type="term" value="F:ATP binding"/>
    <property type="evidence" value="ECO:0007669"/>
    <property type="project" value="UniProtKB-UniRule"/>
</dbReference>
<dbReference type="SUPFAM" id="SSF56112">
    <property type="entry name" value="Protein kinase-like (PK-like)"/>
    <property type="match status" value="2"/>
</dbReference>
<keyword evidence="2 8" id="KW-0723">Serine/threonine-protein kinase</keyword>